<dbReference type="InterPro" id="IPR050953">
    <property type="entry name" value="N4_N6_ade-DNA_methylase"/>
</dbReference>
<dbReference type="PANTHER" id="PTHR33841">
    <property type="entry name" value="DNA METHYLTRANSFERASE YEEA-RELATED"/>
    <property type="match status" value="1"/>
</dbReference>
<keyword evidence="3" id="KW-0808">Transferase</keyword>
<protein>
    <recommendedName>
        <fullName evidence="1">site-specific DNA-methyltransferase (adenine-specific)</fullName>
        <ecNumber evidence="1">2.1.1.72</ecNumber>
    </recommendedName>
</protein>
<dbReference type="Proteomes" id="UP001139336">
    <property type="component" value="Unassembled WGS sequence"/>
</dbReference>
<dbReference type="Gene3D" id="3.40.50.150">
    <property type="entry name" value="Vaccinia Virus protein VP39"/>
    <property type="match status" value="2"/>
</dbReference>
<evidence type="ECO:0000313" key="7">
    <source>
        <dbReference type="EMBL" id="MCF4007222.1"/>
    </source>
</evidence>
<keyword evidence="8" id="KW-1185">Reference proteome</keyword>
<sequence>MASFDSIVNVEEWISDYFLTSDEKGSTFTKCVADRLKEWDKEESSPWTLLKAQVSALQLAFSADLSREDALNSLYDQLDAVFAHPTPEPCSLEHGGAELLVEASRGAEGSLLVLRAQPLDTVEGLQDIRLLRPATVRGKDEGWSLHQTVGELFLSEPSPQFILVWAGNWAIIAERESWPLGRFLAVNVSLAVERNDKRKSGELARVAVMLARENLERAADHSTWWLGVREEARNHSVKVSADLREAIKQSIEVIGNDVVNRHRAQGLGVEGLDGNELAHQALRYLYRILFLLFAEASPELEILPTGDADYDEGYGLTRLRDLILTDPTTVREQQGTHLYESVQLLFHLIDHGHDPLDGGDETAEPGLTFRSLSADLFQPQATRDIDRVKLSNQALTTVLRNLLLSKEQRGRDRGFISYATLGVSELGQVYEGLMSYTGFLAEEDLFEVAPKGNPEKGSWVLPQRAVRENPQVVPEDSFITEDVVDPAGGYRRQKRSLPRGSFVYRQSSRDRERSASFYTPPVITEFTVRQAIEELEASGRISCADDVLRLSICEPAMGSGAFAVETVNQLAELYIQKKQEELGRSIAPERRAQEVQRVKAYLALHQVYGVDLNATAVELAEISLWLNTMTADLKAPWFGLHLRRGNSLIGAARATLPAKALRKKDYLKESPTRHGVMGVARAVEEQQPDPATTGRIHHFLLPSMGWGSAAESKDLKELVPDDVKALTTWRKSVQHGLGSQQIRTLQEIAAEVERLWQISLIRLRTAEEAVRRDIPIFGQDFHPTSRNVRRADIERDLLHNPDSAYRRLRLAMDLWNALWFWPVTRAAEAPNLDEWIATLSDLIGRDREKKNESTQRLTASLPWEELNAIEGMEAFGASAQSHERLLEKHPWVRIAQDIAAEQAFFHWDLDFAAVLSTGGFDLQVGNPPWVRPDVKVDQLLAEHDPWFVLATKPTQAAKNARREPLLEQPEVLQTVTSGITENVVLAEVLGDVTRYPYLKDQRPDLYRGFMNTTWNHMHEHGVTVLVHPESHFTEKKAVTLREGAYRRLRRHWQFINELSLFDVHHLVSYGVHIYGDPRDHADFLMACSLYHPSSAEDSLKHDGSGALPGFRDENNKWDLRPHRDRIQHVTNDTLRVWNSILEEPGTPILHSRMVYTVNTEAAAVLEKLAAAPRIGSFDPECSYGWDEGAGKKKGYFDTSWQHPDSWKDVILQGPHLGVSTPMIKQPNRTMKHNQDWSEVDLEAMPRDFIPATAYFPDRVEKKDYDLDYGVWGEGSSQVLVNSTYRVAWRRMAATTGFRTLYPSLIPRGCNHINGIVSIWIQESKELLVSGAAMSSILSDFYIRSTAIANIGGSTVSNLPTVTDPRAGSLLASRFLRLNCLTEAYAPLWEEVMGEVWTVDSPVRVATERMAVQDEIDAIVALSLGVSLEELLMIYRTQFPVMRRYDRENLYDAEGRLVPKDIAKKQEAAGPGVELPVEDRTWVHPQSDVEYVAEYPFAPWDREASLTRAYQRFQEEL</sequence>
<evidence type="ECO:0000313" key="8">
    <source>
        <dbReference type="Proteomes" id="UP001139336"/>
    </source>
</evidence>
<organism evidence="7 8">
    <name type="scientific">Corynebacterium uropygiale</name>
    <dbReference type="NCBI Taxonomy" id="1775911"/>
    <lineage>
        <taxon>Bacteria</taxon>
        <taxon>Bacillati</taxon>
        <taxon>Actinomycetota</taxon>
        <taxon>Actinomycetes</taxon>
        <taxon>Mycobacteriales</taxon>
        <taxon>Corynebacteriaceae</taxon>
        <taxon>Corynebacterium</taxon>
    </lineage>
</organism>
<reference evidence="7" key="1">
    <citation type="submission" date="2022-01" db="EMBL/GenBank/DDBJ databases">
        <title>Corynebacterium sp. nov isolated from isolated from the feces of the greater white-fronted geese (Anser albifrons) at Poyang Lake, PR China.</title>
        <authorList>
            <person name="Liu Q."/>
        </authorList>
    </citation>
    <scope>NUCLEOTIDE SEQUENCE</scope>
    <source>
        <strain evidence="7">JCM 32435</strain>
    </source>
</reference>
<evidence type="ECO:0000256" key="2">
    <source>
        <dbReference type="ARBA" id="ARBA00022603"/>
    </source>
</evidence>
<dbReference type="InterPro" id="IPR011639">
    <property type="entry name" value="MethylTrfase_TaqI-like_dom"/>
</dbReference>
<accession>A0A9X1U7Y6</accession>
<dbReference type="GO" id="GO:0006304">
    <property type="term" value="P:DNA modification"/>
    <property type="evidence" value="ECO:0007669"/>
    <property type="project" value="InterPro"/>
</dbReference>
<keyword evidence="4" id="KW-0949">S-adenosyl-L-methionine</keyword>
<dbReference type="Pfam" id="PF07669">
    <property type="entry name" value="Eco57I"/>
    <property type="match status" value="1"/>
</dbReference>
<feature type="domain" description="Type II methyltransferase M.TaqI-like" evidence="6">
    <location>
        <begin position="605"/>
        <end position="933"/>
    </location>
</feature>
<gene>
    <name evidence="7" type="ORF">L1O03_08550</name>
</gene>
<evidence type="ECO:0000256" key="5">
    <source>
        <dbReference type="ARBA" id="ARBA00047942"/>
    </source>
</evidence>
<dbReference type="EC" id="2.1.1.72" evidence="1"/>
<proteinExistence type="predicted"/>
<dbReference type="EMBL" id="JAKGSI010000004">
    <property type="protein sequence ID" value="MCF4007222.1"/>
    <property type="molecule type" value="Genomic_DNA"/>
</dbReference>
<evidence type="ECO:0000256" key="4">
    <source>
        <dbReference type="ARBA" id="ARBA00022691"/>
    </source>
</evidence>
<dbReference type="GO" id="GO:0032259">
    <property type="term" value="P:methylation"/>
    <property type="evidence" value="ECO:0007669"/>
    <property type="project" value="UniProtKB-KW"/>
</dbReference>
<name>A0A9X1U7Y6_9CORY</name>
<evidence type="ECO:0000259" key="6">
    <source>
        <dbReference type="Pfam" id="PF07669"/>
    </source>
</evidence>
<dbReference type="GO" id="GO:0009007">
    <property type="term" value="F:site-specific DNA-methyltransferase (adenine-specific) activity"/>
    <property type="evidence" value="ECO:0007669"/>
    <property type="project" value="UniProtKB-EC"/>
</dbReference>
<comment type="caution">
    <text evidence="7">The sequence shown here is derived from an EMBL/GenBank/DDBJ whole genome shotgun (WGS) entry which is preliminary data.</text>
</comment>
<dbReference type="RefSeq" id="WP_236119362.1">
    <property type="nucleotide sequence ID" value="NZ_JAKGSI010000004.1"/>
</dbReference>
<comment type="catalytic activity">
    <reaction evidence="5">
        <text>a 2'-deoxyadenosine in DNA + S-adenosyl-L-methionine = an N(6)-methyl-2'-deoxyadenosine in DNA + S-adenosyl-L-homocysteine + H(+)</text>
        <dbReference type="Rhea" id="RHEA:15197"/>
        <dbReference type="Rhea" id="RHEA-COMP:12418"/>
        <dbReference type="Rhea" id="RHEA-COMP:12419"/>
        <dbReference type="ChEBI" id="CHEBI:15378"/>
        <dbReference type="ChEBI" id="CHEBI:57856"/>
        <dbReference type="ChEBI" id="CHEBI:59789"/>
        <dbReference type="ChEBI" id="CHEBI:90615"/>
        <dbReference type="ChEBI" id="CHEBI:90616"/>
        <dbReference type="EC" id="2.1.1.72"/>
    </reaction>
</comment>
<dbReference type="InterPro" id="IPR029063">
    <property type="entry name" value="SAM-dependent_MTases_sf"/>
</dbReference>
<dbReference type="PANTHER" id="PTHR33841:SF1">
    <property type="entry name" value="DNA METHYLTRANSFERASE A"/>
    <property type="match status" value="1"/>
</dbReference>
<evidence type="ECO:0000256" key="3">
    <source>
        <dbReference type="ARBA" id="ARBA00022679"/>
    </source>
</evidence>
<dbReference type="SUPFAM" id="SSF53335">
    <property type="entry name" value="S-adenosyl-L-methionine-dependent methyltransferases"/>
    <property type="match status" value="1"/>
</dbReference>
<evidence type="ECO:0000256" key="1">
    <source>
        <dbReference type="ARBA" id="ARBA00011900"/>
    </source>
</evidence>
<keyword evidence="2 7" id="KW-0489">Methyltransferase</keyword>